<evidence type="ECO:0000313" key="6">
    <source>
        <dbReference type="Proteomes" id="UP001432059"/>
    </source>
</evidence>
<dbReference type="AlphaFoldDB" id="A0AAU0EYM3"/>
<proteinExistence type="inferred from homology"/>
<evidence type="ECO:0000313" key="5">
    <source>
        <dbReference type="EMBL" id="WOC50685.1"/>
    </source>
</evidence>
<keyword evidence="6" id="KW-1185">Reference proteome</keyword>
<dbReference type="InterPro" id="IPR029479">
    <property type="entry name" value="Nitroreductase"/>
</dbReference>
<dbReference type="InterPro" id="IPR033878">
    <property type="entry name" value="NfsB-like"/>
</dbReference>
<organism evidence="5 6">
    <name type="scientific">Bergeyella porcorum</name>
    <dbReference type="NCBI Taxonomy" id="1735111"/>
    <lineage>
        <taxon>Bacteria</taxon>
        <taxon>Pseudomonadati</taxon>
        <taxon>Bacteroidota</taxon>
        <taxon>Flavobacteriia</taxon>
        <taxon>Flavobacteriales</taxon>
        <taxon>Weeksellaceae</taxon>
        <taxon>Bergeyella</taxon>
    </lineage>
</organism>
<evidence type="ECO:0000256" key="3">
    <source>
        <dbReference type="ARBA" id="ARBA00023002"/>
    </source>
</evidence>
<gene>
    <name evidence="5" type="ORF">BPO_0038</name>
</gene>
<dbReference type="SUPFAM" id="SSF55469">
    <property type="entry name" value="FMN-dependent nitroreductase-like"/>
    <property type="match status" value="1"/>
</dbReference>
<dbReference type="Pfam" id="PF00881">
    <property type="entry name" value="Nitroreductase"/>
    <property type="match status" value="1"/>
</dbReference>
<comment type="similarity">
    <text evidence="1">Belongs to the nitroreductase family.</text>
</comment>
<dbReference type="EMBL" id="CP136426">
    <property type="protein sequence ID" value="WOC50685.1"/>
    <property type="molecule type" value="Genomic_DNA"/>
</dbReference>
<dbReference type="KEGG" id="bpor:BPO_0038"/>
<dbReference type="CDD" id="cd02149">
    <property type="entry name" value="NfsB-like"/>
    <property type="match status" value="1"/>
</dbReference>
<dbReference type="Gene3D" id="3.40.109.10">
    <property type="entry name" value="NADH Oxidase"/>
    <property type="match status" value="1"/>
</dbReference>
<dbReference type="RefSeq" id="WP_327984407.1">
    <property type="nucleotide sequence ID" value="NZ_CP136426.1"/>
</dbReference>
<protein>
    <submittedName>
        <fullName evidence="5">NAD(P)H-dependent oxidoreductase</fullName>
    </submittedName>
</protein>
<dbReference type="PANTHER" id="PTHR43673:SF10">
    <property type="entry name" value="NADH DEHYDROGENASE_NAD(P)H NITROREDUCTASE XCC3605-RELATED"/>
    <property type="match status" value="1"/>
</dbReference>
<evidence type="ECO:0000259" key="4">
    <source>
        <dbReference type="Pfam" id="PF00881"/>
    </source>
</evidence>
<name>A0AAU0EYM3_9FLAO</name>
<evidence type="ECO:0000256" key="1">
    <source>
        <dbReference type="ARBA" id="ARBA00007118"/>
    </source>
</evidence>
<keyword evidence="2" id="KW-0521">NADP</keyword>
<evidence type="ECO:0000256" key="2">
    <source>
        <dbReference type="ARBA" id="ARBA00022857"/>
    </source>
</evidence>
<accession>A0AAU0EYM3</accession>
<feature type="domain" description="Nitroreductase" evidence="4">
    <location>
        <begin position="8"/>
        <end position="173"/>
    </location>
</feature>
<dbReference type="GO" id="GO:0016491">
    <property type="term" value="F:oxidoreductase activity"/>
    <property type="evidence" value="ECO:0007669"/>
    <property type="project" value="UniProtKB-KW"/>
</dbReference>
<sequence>MSFLELARNRYTTKSYNADKKISDEVINQLAEILKLSPSSINSQPWQFIIVSDEMVKNQLAEVSFFNKEKIQNASHLVVFNAVDDLSHFEQQIQEYLPQGAISYYQQVIKPRPEAEVKAWLQKQVYIALGFFLSACADLGIDSTAMEGIEADKYQDILKLEHHKPLLAVAIGYRNPEDSNQLEFNPKQRLEQDKVVKFL</sequence>
<reference evidence="5" key="1">
    <citation type="submission" date="2023-10" db="EMBL/GenBank/DDBJ databases">
        <title>Characterization and whole genome sequencing of a novel strain of Bergeyella porcorum QD2021 isolated from pig.</title>
        <authorList>
            <person name="Liu G."/>
            <person name="Chen C."/>
            <person name="Han X."/>
        </authorList>
    </citation>
    <scope>NUCLEOTIDE SEQUENCE</scope>
    <source>
        <strain evidence="5">QD2021</strain>
    </source>
</reference>
<dbReference type="PANTHER" id="PTHR43673">
    <property type="entry name" value="NAD(P)H NITROREDUCTASE YDGI-RELATED"/>
    <property type="match status" value="1"/>
</dbReference>
<keyword evidence="3" id="KW-0560">Oxidoreductase</keyword>
<dbReference type="InterPro" id="IPR000415">
    <property type="entry name" value="Nitroreductase-like"/>
</dbReference>
<dbReference type="Proteomes" id="UP001432059">
    <property type="component" value="Chromosome"/>
</dbReference>